<protein>
    <submittedName>
        <fullName evidence="4">Uncharacterized protein</fullName>
    </submittedName>
</protein>
<comment type="caution">
    <text evidence="4">The sequence shown here is derived from an EMBL/GenBank/DDBJ whole genome shotgun (WGS) entry which is preliminary data.</text>
</comment>
<name>A0A0V1IKX9_TRIPS</name>
<gene>
    <name evidence="3" type="ORF">T4A_9593</name>
    <name evidence="4" type="ORF">T4B_7897</name>
</gene>
<evidence type="ECO:0000313" key="5">
    <source>
        <dbReference type="Proteomes" id="UP000054632"/>
    </source>
</evidence>
<dbReference type="PROSITE" id="PS50092">
    <property type="entry name" value="TSP1"/>
    <property type="match status" value="1"/>
</dbReference>
<evidence type="ECO:0000256" key="1">
    <source>
        <dbReference type="SAM" id="MobiDB-lite"/>
    </source>
</evidence>
<feature type="region of interest" description="Disordered" evidence="1">
    <location>
        <begin position="399"/>
        <end position="474"/>
    </location>
</feature>
<evidence type="ECO:0000313" key="3">
    <source>
        <dbReference type="EMBL" id="KRY73930.1"/>
    </source>
</evidence>
<feature type="compositionally biased region" description="Polar residues" evidence="1">
    <location>
        <begin position="293"/>
        <end position="312"/>
    </location>
</feature>
<accession>A0A0V1IKX9</accession>
<proteinExistence type="predicted"/>
<organism evidence="4 6">
    <name type="scientific">Trichinella pseudospiralis</name>
    <name type="common">Parasitic roundworm</name>
    <dbReference type="NCBI Taxonomy" id="6337"/>
    <lineage>
        <taxon>Eukaryota</taxon>
        <taxon>Metazoa</taxon>
        <taxon>Ecdysozoa</taxon>
        <taxon>Nematoda</taxon>
        <taxon>Enoplea</taxon>
        <taxon>Dorylaimia</taxon>
        <taxon>Trichinellida</taxon>
        <taxon>Trichinellidae</taxon>
        <taxon>Trichinella</taxon>
    </lineage>
</organism>
<feature type="region of interest" description="Disordered" evidence="1">
    <location>
        <begin position="188"/>
        <end position="217"/>
    </location>
</feature>
<dbReference type="InterPro" id="IPR000884">
    <property type="entry name" value="TSP1_rpt"/>
</dbReference>
<evidence type="ECO:0000313" key="4">
    <source>
        <dbReference type="EMBL" id="KRZ23451.1"/>
    </source>
</evidence>
<keyword evidence="6" id="KW-1185">Reference proteome</keyword>
<dbReference type="EMBL" id="JYDS01000144">
    <property type="protein sequence ID" value="KRZ23451.1"/>
    <property type="molecule type" value="Genomic_DNA"/>
</dbReference>
<evidence type="ECO:0000313" key="6">
    <source>
        <dbReference type="Proteomes" id="UP000054805"/>
    </source>
</evidence>
<feature type="compositionally biased region" description="Polar residues" evidence="1">
    <location>
        <begin position="463"/>
        <end position="473"/>
    </location>
</feature>
<sequence length="847" mass="92709">MLSVLVLFYCLAYSLSSNTNIQSEITTNTSEVIKIAQTALFNSSSVINQNSAFALKNSSNCHKCQFNKNAYPAIAIEEARIPYRLRNRTKRSATETVYPSAVTENGIPDSAQNKTNVLDKQMEALKELHKVPATRSNLYGYMRNPVVSSMNSLDGVIIKPLLSLGNPNKTDDSTHIIKPNIVLKRPLTASTERTVTSPSSTEGSSVTENGIPDSTQNKTSVLDKQMEALKELHKVPATRSNLYGNMQNSVVSSMNSLDGVIIKPLLSLGNSNETDDSTHIIKPNVVLKRSFTASNERTVTSPSSTEGSSVTENGIPDSRQNKTSVLDKQMEALKELHKVPATRSNLYGNMRNSVVSSMNSLDGVIIKPLLSLGNPNEIDNSTHIIKPNIVLKRSFTASNERTVTSPSATEDSNDQSGANTTVISSAVSKNENEISASAAEDSSEQRKINGTLAPSEFSKNENEPSSTLTTSSIKVPDNVSAEMQVEFNGTELLLNVSKIETETSVLETTDVTEQSETVASVQLTSIPQEKNETFTSTSSLTTSSVQVPDEASAEAQEEINGTVPLSNIAKNASETLTSSTVSGKVSNETSPTAEALQNLTSTRLFSETYFYGFCFANRCAFECSAVNQWSYWTPCSGVPGKSFEQRMRVLAFLDRDNTSCFMALEMRKCNMVKSVAECKYSTWNAWSECTGPCNNRTRTRTREVIWPTSLIRHNCNVQALSETRSCPSTCLHEFVEKACDQTANINGVHGINKTRWYYLCGEKPILAQCGKNDGARFLVDVVNIAQTIQFLNGHQFSPVRIFASTIRQTFLCRLPLGSADHSFDVLLSTELQSLAKQFVHTSSESVF</sequence>
<reference evidence="5 6" key="1">
    <citation type="submission" date="2015-01" db="EMBL/GenBank/DDBJ databases">
        <title>Evolution of Trichinella species and genotypes.</title>
        <authorList>
            <person name="Korhonen P.K."/>
            <person name="Edoardo P."/>
            <person name="Giuseppe L.R."/>
            <person name="Gasser R.B."/>
        </authorList>
    </citation>
    <scope>NUCLEOTIDE SEQUENCE [LARGE SCALE GENOMIC DNA]</scope>
    <source>
        <strain evidence="3">ISS13</strain>
        <strain evidence="4">ISS588</strain>
    </source>
</reference>
<feature type="signal peptide" evidence="2">
    <location>
        <begin position="1"/>
        <end position="16"/>
    </location>
</feature>
<dbReference type="EMBL" id="JYDR01000030">
    <property type="protein sequence ID" value="KRY73930.1"/>
    <property type="molecule type" value="Genomic_DNA"/>
</dbReference>
<dbReference type="Gene3D" id="2.20.100.10">
    <property type="entry name" value="Thrombospondin type-1 (TSP1) repeat"/>
    <property type="match status" value="1"/>
</dbReference>
<dbReference type="Proteomes" id="UP000054805">
    <property type="component" value="Unassembled WGS sequence"/>
</dbReference>
<feature type="chain" id="PRO_5010442964" evidence="2">
    <location>
        <begin position="17"/>
        <end position="847"/>
    </location>
</feature>
<feature type="region of interest" description="Disordered" evidence="1">
    <location>
        <begin position="293"/>
        <end position="320"/>
    </location>
</feature>
<dbReference type="SUPFAM" id="SSF82895">
    <property type="entry name" value="TSP-1 type 1 repeat"/>
    <property type="match status" value="1"/>
</dbReference>
<dbReference type="AlphaFoldDB" id="A0A0V1IKX9"/>
<dbReference type="SMART" id="SM00209">
    <property type="entry name" value="TSP1"/>
    <property type="match status" value="2"/>
</dbReference>
<feature type="compositionally biased region" description="Polar residues" evidence="1">
    <location>
        <begin position="399"/>
        <end position="429"/>
    </location>
</feature>
<dbReference type="Proteomes" id="UP000054632">
    <property type="component" value="Unassembled WGS sequence"/>
</dbReference>
<keyword evidence="2" id="KW-0732">Signal</keyword>
<dbReference type="InterPro" id="IPR036383">
    <property type="entry name" value="TSP1_rpt_sf"/>
</dbReference>
<evidence type="ECO:0000256" key="2">
    <source>
        <dbReference type="SAM" id="SignalP"/>
    </source>
</evidence>